<dbReference type="InterPro" id="IPR015912">
    <property type="entry name" value="Phosphofructokinase_CS"/>
</dbReference>
<keyword evidence="10 15" id="KW-0418">Kinase</keyword>
<dbReference type="EMBL" id="JAGGKC010000018">
    <property type="protein sequence ID" value="MBP1919715.1"/>
    <property type="molecule type" value="Genomic_DNA"/>
</dbReference>
<feature type="domain" description="Phosphofructokinase" evidence="16">
    <location>
        <begin position="3"/>
        <end position="275"/>
    </location>
</feature>
<feature type="binding site" evidence="15">
    <location>
        <begin position="102"/>
        <end position="105"/>
    </location>
    <ligand>
        <name>ATP</name>
        <dbReference type="ChEBI" id="CHEBI:30616"/>
    </ligand>
</feature>
<evidence type="ECO:0000256" key="6">
    <source>
        <dbReference type="ARBA" id="ARBA00022533"/>
    </source>
</evidence>
<comment type="pathway">
    <text evidence="4 15">Carbohydrate degradation; glycolysis; D-glyceraldehyde 3-phosphate and glycerone phosphate from D-glucose: step 3/4.</text>
</comment>
<comment type="function">
    <text evidence="2 15">Catalyzes the phosphorylation of D-fructose 6-phosphate to fructose 1,6-bisphosphate by ATP, the first committing step of glycolysis.</text>
</comment>
<feature type="binding site" evidence="15">
    <location>
        <position position="162"/>
    </location>
    <ligand>
        <name>substrate</name>
        <note>ligand shared between dimeric partners</note>
    </ligand>
</feature>
<dbReference type="InterPro" id="IPR035966">
    <property type="entry name" value="PKF_sf"/>
</dbReference>
<dbReference type="PIRSF" id="PIRSF000532">
    <property type="entry name" value="ATP_PFK_prok"/>
    <property type="match status" value="1"/>
</dbReference>
<protein>
    <recommendedName>
        <fullName evidence="15">ATP-dependent 6-phosphofructokinase</fullName>
        <shortName evidence="15">ATP-PFK</shortName>
        <shortName evidence="15">Phosphofructokinase</shortName>
        <ecNumber evidence="15">2.7.1.11</ecNumber>
    </recommendedName>
    <alternativeName>
        <fullName evidence="15">Phosphohexokinase</fullName>
    </alternativeName>
</protein>
<dbReference type="GO" id="GO:0003872">
    <property type="term" value="F:6-phosphofructokinase activity"/>
    <property type="evidence" value="ECO:0007669"/>
    <property type="project" value="UniProtKB-EC"/>
</dbReference>
<evidence type="ECO:0000256" key="2">
    <source>
        <dbReference type="ARBA" id="ARBA00002659"/>
    </source>
</evidence>
<reference evidence="17 18" key="1">
    <citation type="submission" date="2021-03" db="EMBL/GenBank/DDBJ databases">
        <title>Genomic Encyclopedia of Type Strains, Phase IV (KMG-IV): sequencing the most valuable type-strain genomes for metagenomic binning, comparative biology and taxonomic classification.</title>
        <authorList>
            <person name="Goeker M."/>
        </authorList>
    </citation>
    <scope>NUCLEOTIDE SEQUENCE [LARGE SCALE GENOMIC DNA]</scope>
    <source>
        <strain evidence="17 18">DSM 6139</strain>
    </source>
</reference>
<evidence type="ECO:0000256" key="4">
    <source>
        <dbReference type="ARBA" id="ARBA00004679"/>
    </source>
</evidence>
<feature type="binding site" description="in other chain" evidence="15">
    <location>
        <position position="222"/>
    </location>
    <ligand>
        <name>substrate</name>
        <note>ligand shared between dimeric partners</note>
    </ligand>
</feature>
<comment type="activity regulation">
    <text evidence="15">Allosterically activated by ADP and other diphosphonucleosides, and allosterically inhibited by phosphoenolpyruvate.</text>
</comment>
<evidence type="ECO:0000313" key="18">
    <source>
        <dbReference type="Proteomes" id="UP001519271"/>
    </source>
</evidence>
<gene>
    <name evidence="15" type="primary">pfkA</name>
    <name evidence="17" type="ORF">J2Z34_002211</name>
</gene>
<feature type="binding site" description="in other chain" evidence="15">
    <location>
        <begin position="125"/>
        <end position="127"/>
    </location>
    <ligand>
        <name>substrate</name>
        <note>ligand shared between dimeric partners</note>
    </ligand>
</feature>
<evidence type="ECO:0000256" key="10">
    <source>
        <dbReference type="ARBA" id="ARBA00022777"/>
    </source>
</evidence>
<dbReference type="Gene3D" id="3.40.50.460">
    <property type="entry name" value="Phosphofructokinase domain"/>
    <property type="match status" value="1"/>
</dbReference>
<keyword evidence="12 15" id="KW-0460">Magnesium</keyword>
<keyword evidence="5 15" id="KW-0963">Cytoplasm</keyword>
<evidence type="ECO:0000313" key="17">
    <source>
        <dbReference type="EMBL" id="MBP1919715.1"/>
    </source>
</evidence>
<dbReference type="SUPFAM" id="SSF53784">
    <property type="entry name" value="Phosphofructokinase"/>
    <property type="match status" value="1"/>
</dbReference>
<evidence type="ECO:0000256" key="8">
    <source>
        <dbReference type="ARBA" id="ARBA00022723"/>
    </source>
</evidence>
<dbReference type="Proteomes" id="UP001519271">
    <property type="component" value="Unassembled WGS sequence"/>
</dbReference>
<evidence type="ECO:0000256" key="11">
    <source>
        <dbReference type="ARBA" id="ARBA00022840"/>
    </source>
</evidence>
<dbReference type="RefSeq" id="WP_209459906.1">
    <property type="nucleotide sequence ID" value="NZ_JAGGKC010000018.1"/>
</dbReference>
<feature type="binding site" evidence="15">
    <location>
        <begin position="72"/>
        <end position="73"/>
    </location>
    <ligand>
        <name>ATP</name>
        <dbReference type="ChEBI" id="CHEBI:30616"/>
    </ligand>
</feature>
<sequence>MKKIAILTSGGDAPGMNAAIRAVVRTALKNDIEVIGINMGYEGLINGDFHPMDRRSVSDIIQKGGTILKTARCPEFKDPAVREKAAQVLRIYGIEGLIVIGGDGSFMGAKGLSDLGIKTIGLPGTIDNDLAYTDYTIGFDTAQNTITDAINKLRDTSSSHQRVSVVEVMGRNCGDLALYAGLAGGATTILVPEKKMTKEEAIREVMEGRKMKKNHNLVVVAEGVGGARELAQDIEELTGIEARATVLGHIQRGGVPTAFDRILAARMGHKAVELLMEGKSARVVGIKANKIIDMDIYEALAMERTFDEELYKIAMDMS</sequence>
<feature type="binding site" evidence="15">
    <location>
        <position position="243"/>
    </location>
    <ligand>
        <name>substrate</name>
        <note>ligand shared between dimeric partners</note>
    </ligand>
</feature>
<proteinExistence type="inferred from homology"/>
<evidence type="ECO:0000256" key="9">
    <source>
        <dbReference type="ARBA" id="ARBA00022741"/>
    </source>
</evidence>
<dbReference type="PRINTS" id="PR00476">
    <property type="entry name" value="PHFRCTKINASE"/>
</dbReference>
<accession>A0ABS4G606</accession>
<comment type="caution">
    <text evidence="17">The sequence shown here is derived from an EMBL/GenBank/DDBJ whole genome shotgun (WGS) entry which is preliminary data.</text>
</comment>
<feature type="binding site" description="in other chain" evidence="15">
    <location>
        <begin position="249"/>
        <end position="252"/>
    </location>
    <ligand>
        <name>substrate</name>
        <note>ligand shared between dimeric partners</note>
    </ligand>
</feature>
<evidence type="ECO:0000256" key="5">
    <source>
        <dbReference type="ARBA" id="ARBA00022490"/>
    </source>
</evidence>
<comment type="similarity">
    <text evidence="15">Belongs to the phosphofructokinase type A (PFKA) family. ATP-dependent PFK group I subfamily. Prokaryotic clade 'B1' sub-subfamily.</text>
</comment>
<dbReference type="Pfam" id="PF00365">
    <property type="entry name" value="PFK"/>
    <property type="match status" value="1"/>
</dbReference>
<dbReference type="Gene3D" id="3.40.50.450">
    <property type="match status" value="1"/>
</dbReference>
<keyword evidence="6 15" id="KW-0021">Allosteric enzyme</keyword>
<feature type="binding site" description="in other chain" evidence="15">
    <location>
        <begin position="169"/>
        <end position="171"/>
    </location>
    <ligand>
        <name>substrate</name>
        <note>ligand shared between dimeric partners</note>
    </ligand>
</feature>
<evidence type="ECO:0000259" key="16">
    <source>
        <dbReference type="Pfam" id="PF00365"/>
    </source>
</evidence>
<name>A0ABS4G606_9CLOT</name>
<evidence type="ECO:0000256" key="12">
    <source>
        <dbReference type="ARBA" id="ARBA00022842"/>
    </source>
</evidence>
<feature type="binding site" description="in other chain" evidence="15">
    <location>
        <begin position="213"/>
        <end position="215"/>
    </location>
    <ligand>
        <name>ADP</name>
        <dbReference type="ChEBI" id="CHEBI:456216"/>
        <note>allosteric activator; ligand shared between dimeric partners</note>
    </ligand>
</feature>
<comment type="caution">
    <text evidence="15">Lacks conserved residue(s) required for the propagation of feature annotation.</text>
</comment>
<feature type="active site" description="Proton acceptor" evidence="15">
    <location>
        <position position="127"/>
    </location>
</feature>
<feature type="binding site" description="in other chain" evidence="15">
    <location>
        <position position="154"/>
    </location>
    <ligand>
        <name>ADP</name>
        <dbReference type="ChEBI" id="CHEBI:456216"/>
        <note>allosteric activator; ligand shared between dimeric partners</note>
    </ligand>
</feature>
<dbReference type="InterPro" id="IPR000023">
    <property type="entry name" value="Phosphofructokinase_dom"/>
</dbReference>
<dbReference type="PANTHER" id="PTHR13697">
    <property type="entry name" value="PHOSPHOFRUCTOKINASE"/>
    <property type="match status" value="1"/>
</dbReference>
<dbReference type="InterPro" id="IPR022953">
    <property type="entry name" value="ATP_PFK"/>
</dbReference>
<keyword evidence="11 15" id="KW-0067">ATP-binding</keyword>
<dbReference type="NCBIfam" id="NF002872">
    <property type="entry name" value="PRK03202.1"/>
    <property type="match status" value="1"/>
</dbReference>
<dbReference type="PROSITE" id="PS00433">
    <property type="entry name" value="PHOSPHOFRUCTOKINASE"/>
    <property type="match status" value="1"/>
</dbReference>
<dbReference type="HAMAP" id="MF_00339">
    <property type="entry name" value="Phosphofructokinase_I_B1"/>
    <property type="match status" value="1"/>
</dbReference>
<evidence type="ECO:0000256" key="14">
    <source>
        <dbReference type="ARBA" id="ARBA00048070"/>
    </source>
</evidence>
<dbReference type="InterPro" id="IPR012828">
    <property type="entry name" value="PFKA_ATP_prok"/>
</dbReference>
<keyword evidence="8 15" id="KW-0479">Metal-binding</keyword>
<feature type="binding site" evidence="15">
    <location>
        <position position="11"/>
    </location>
    <ligand>
        <name>ATP</name>
        <dbReference type="ChEBI" id="CHEBI:30616"/>
    </ligand>
</feature>
<dbReference type="InterPro" id="IPR012003">
    <property type="entry name" value="ATP_PFK_prok-type"/>
</dbReference>
<evidence type="ECO:0000256" key="7">
    <source>
        <dbReference type="ARBA" id="ARBA00022679"/>
    </source>
</evidence>
<dbReference type="EC" id="2.7.1.11" evidence="15"/>
<evidence type="ECO:0000256" key="15">
    <source>
        <dbReference type="HAMAP-Rule" id="MF_00339"/>
    </source>
</evidence>
<feature type="binding site" evidence="15">
    <location>
        <position position="103"/>
    </location>
    <ligand>
        <name>Mg(2+)</name>
        <dbReference type="ChEBI" id="CHEBI:18420"/>
        <note>catalytic</note>
    </ligand>
</feature>
<dbReference type="PANTHER" id="PTHR13697:SF4">
    <property type="entry name" value="ATP-DEPENDENT 6-PHOSPHOFRUCTOKINASE"/>
    <property type="match status" value="1"/>
</dbReference>
<keyword evidence="13 15" id="KW-0324">Glycolysis</keyword>
<keyword evidence="9 15" id="KW-0547">Nucleotide-binding</keyword>
<keyword evidence="18" id="KW-1185">Reference proteome</keyword>
<evidence type="ECO:0000256" key="3">
    <source>
        <dbReference type="ARBA" id="ARBA00004496"/>
    </source>
</evidence>
<keyword evidence="7 15" id="KW-0808">Transferase</keyword>
<comment type="subunit">
    <text evidence="15">Homotetramer.</text>
</comment>
<dbReference type="NCBIfam" id="TIGR02482">
    <property type="entry name" value="PFKA_ATP"/>
    <property type="match status" value="1"/>
</dbReference>
<comment type="subcellular location">
    <subcellularLocation>
        <location evidence="3 15">Cytoplasm</location>
    </subcellularLocation>
</comment>
<organism evidence="17 18">
    <name type="scientific">Youngiibacter multivorans</name>
    <dbReference type="NCBI Taxonomy" id="937251"/>
    <lineage>
        <taxon>Bacteria</taxon>
        <taxon>Bacillati</taxon>
        <taxon>Bacillota</taxon>
        <taxon>Clostridia</taxon>
        <taxon>Eubacteriales</taxon>
        <taxon>Clostridiaceae</taxon>
        <taxon>Youngiibacter</taxon>
    </lineage>
</organism>
<comment type="catalytic activity">
    <reaction evidence="14 15">
        <text>beta-D-fructose 6-phosphate + ATP = beta-D-fructose 1,6-bisphosphate + ADP + H(+)</text>
        <dbReference type="Rhea" id="RHEA:16109"/>
        <dbReference type="ChEBI" id="CHEBI:15378"/>
        <dbReference type="ChEBI" id="CHEBI:30616"/>
        <dbReference type="ChEBI" id="CHEBI:32966"/>
        <dbReference type="ChEBI" id="CHEBI:57634"/>
        <dbReference type="ChEBI" id="CHEBI:456216"/>
        <dbReference type="EC" id="2.7.1.11"/>
    </reaction>
</comment>
<comment type="cofactor">
    <cofactor evidence="1 15">
        <name>Mg(2+)</name>
        <dbReference type="ChEBI" id="CHEBI:18420"/>
    </cofactor>
</comment>
<evidence type="ECO:0000256" key="1">
    <source>
        <dbReference type="ARBA" id="ARBA00001946"/>
    </source>
</evidence>
<feature type="binding site" evidence="15">
    <location>
        <begin position="21"/>
        <end position="25"/>
    </location>
    <ligand>
        <name>ADP</name>
        <dbReference type="ChEBI" id="CHEBI:456216"/>
        <note>allosteric activator; ligand shared between dimeric partners</note>
    </ligand>
</feature>
<evidence type="ECO:0000256" key="13">
    <source>
        <dbReference type="ARBA" id="ARBA00023152"/>
    </source>
</evidence>